<feature type="compositionally biased region" description="Low complexity" evidence="1">
    <location>
        <begin position="231"/>
        <end position="251"/>
    </location>
</feature>
<evidence type="ECO:0000313" key="3">
    <source>
        <dbReference type="EMBL" id="KJU87711.1"/>
    </source>
</evidence>
<evidence type="ECO:0000259" key="2">
    <source>
        <dbReference type="Pfam" id="PF02120"/>
    </source>
</evidence>
<feature type="region of interest" description="Disordered" evidence="1">
    <location>
        <begin position="310"/>
        <end position="360"/>
    </location>
</feature>
<dbReference type="Pfam" id="PF02120">
    <property type="entry name" value="Flg_hook"/>
    <property type="match status" value="1"/>
</dbReference>
<feature type="compositionally biased region" description="Polar residues" evidence="1">
    <location>
        <begin position="186"/>
        <end position="196"/>
    </location>
</feature>
<comment type="caution">
    <text evidence="3">The sequence shown here is derived from an EMBL/GenBank/DDBJ whole genome shotgun (WGS) entry which is preliminary data.</text>
</comment>
<dbReference type="AlphaFoldDB" id="A0A0F3H0M0"/>
<dbReference type="CDD" id="cd17470">
    <property type="entry name" value="T3SS_Flik_C"/>
    <property type="match status" value="1"/>
</dbReference>
<dbReference type="Proteomes" id="UP000033423">
    <property type="component" value="Unassembled WGS sequence"/>
</dbReference>
<protein>
    <recommendedName>
        <fullName evidence="2">Flagellar hook-length control protein-like C-terminal domain-containing protein</fullName>
    </recommendedName>
</protein>
<feature type="region of interest" description="Disordered" evidence="1">
    <location>
        <begin position="186"/>
        <end position="207"/>
    </location>
</feature>
<feature type="region of interest" description="Disordered" evidence="1">
    <location>
        <begin position="231"/>
        <end position="256"/>
    </location>
</feature>
<reference evidence="3 4" key="1">
    <citation type="submission" date="2015-02" db="EMBL/GenBank/DDBJ databases">
        <title>Single-cell genomics of uncultivated deep-branching MTB reveals a conserved set of magnetosome genes.</title>
        <authorList>
            <person name="Kolinko S."/>
            <person name="Richter M."/>
            <person name="Glockner F.O."/>
            <person name="Brachmann A."/>
            <person name="Schuler D."/>
        </authorList>
    </citation>
    <scope>NUCLEOTIDE SEQUENCE [LARGE SCALE GENOMIC DNA]</scope>
    <source>
        <strain evidence="3">TM-1</strain>
    </source>
</reference>
<sequence>MNDIQTMTVVNSATVNPSQLAPSADGKSDQQGGIFNMMLANMMGSPAKSETSNSALNAESAQVVNYASLMGMGSTMTQATTTKPIGQTDSGNLSTDNQKNGTDLIQLDISNLLQLGPCVNTLQPNAQISGLQPNAQVNGLQPNAQVNGLQPNVQVSGLQPNVQVNGLQPNVQVSGLQPNVQVSGLQPNVQVNGTSTEGDEQTSAAATTTNDTANILKQQIAALLSKSAATATPESSTSASTTTAEPAQSTPGKDALDNTLSKLLFSSTTGKPQTENTLNNLLSVNNSVQSSDGIIMPNNMVAAAANTDNDSELGLSQGHSKDSQSGVRHIDTDSSDTSSLTNAHSTTQKASLHTVSGNESVARPQKLLQINDTTFSVLRKSDTSIEIRVEPDGIGKLDIGLSVDKGVVHAQISATDPVGKELIEKNLRHIMDALAKEGISVGGFSVSLKDRGDGLSKDGKNAQNSDAVNGTAVEVKGSRELAAVNYYKNNGKINIFV</sequence>
<proteinExistence type="predicted"/>
<evidence type="ECO:0000313" key="4">
    <source>
        <dbReference type="Proteomes" id="UP000033423"/>
    </source>
</evidence>
<evidence type="ECO:0000256" key="1">
    <source>
        <dbReference type="SAM" id="MobiDB-lite"/>
    </source>
</evidence>
<gene>
    <name evidence="3" type="ORF">MBAV_000084</name>
</gene>
<keyword evidence="4" id="KW-1185">Reference proteome</keyword>
<feature type="compositionally biased region" description="Polar residues" evidence="1">
    <location>
        <begin position="342"/>
        <end position="359"/>
    </location>
</feature>
<dbReference type="InterPro" id="IPR021136">
    <property type="entry name" value="Flagellar_hook_control-like_C"/>
</dbReference>
<name>A0A0F3H0M0_9BACT</name>
<feature type="domain" description="Flagellar hook-length control protein-like C-terminal" evidence="2">
    <location>
        <begin position="380"/>
        <end position="451"/>
    </location>
</feature>
<dbReference type="InterPro" id="IPR038610">
    <property type="entry name" value="FliK-like_C_sf"/>
</dbReference>
<dbReference type="Gene3D" id="3.30.750.140">
    <property type="match status" value="1"/>
</dbReference>
<accession>A0A0F3H0M0</accession>
<dbReference type="EMBL" id="LACI01000041">
    <property type="protein sequence ID" value="KJU87711.1"/>
    <property type="molecule type" value="Genomic_DNA"/>
</dbReference>
<organism evidence="3 4">
    <name type="scientific">Candidatus Magnetobacterium bavaricum</name>
    <dbReference type="NCBI Taxonomy" id="29290"/>
    <lineage>
        <taxon>Bacteria</taxon>
        <taxon>Pseudomonadati</taxon>
        <taxon>Nitrospirota</taxon>
        <taxon>Thermodesulfovibrionia</taxon>
        <taxon>Thermodesulfovibrionales</taxon>
        <taxon>Candidatus Magnetobacteriaceae</taxon>
        <taxon>Candidatus Magnetobacterium</taxon>
    </lineage>
</organism>